<evidence type="ECO:0000256" key="5">
    <source>
        <dbReference type="ARBA" id="ARBA00023136"/>
    </source>
</evidence>
<dbReference type="PANTHER" id="PTHR30619:SF1">
    <property type="entry name" value="RECOMBINATION PROTEIN 2"/>
    <property type="match status" value="1"/>
</dbReference>
<dbReference type="NCBIfam" id="TIGR00360">
    <property type="entry name" value="ComEC_N-term"/>
    <property type="match status" value="1"/>
</dbReference>
<organism evidence="9 10">
    <name type="scientific">Paeniglutamicibacter cryotolerans</name>
    <dbReference type="NCBI Taxonomy" id="670079"/>
    <lineage>
        <taxon>Bacteria</taxon>
        <taxon>Bacillati</taxon>
        <taxon>Actinomycetota</taxon>
        <taxon>Actinomycetes</taxon>
        <taxon>Micrococcales</taxon>
        <taxon>Micrococcaceae</taxon>
        <taxon>Paeniglutamicibacter</taxon>
    </lineage>
</organism>
<evidence type="ECO:0000259" key="7">
    <source>
        <dbReference type="Pfam" id="PF00753"/>
    </source>
</evidence>
<evidence type="ECO:0000256" key="4">
    <source>
        <dbReference type="ARBA" id="ARBA00022989"/>
    </source>
</evidence>
<feature type="transmembrane region" description="Helical" evidence="6">
    <location>
        <begin position="514"/>
        <end position="532"/>
    </location>
</feature>
<comment type="caution">
    <text evidence="9">The sequence shown here is derived from an EMBL/GenBank/DDBJ whole genome shotgun (WGS) entry which is preliminary data.</text>
</comment>
<feature type="transmembrane region" description="Helical" evidence="6">
    <location>
        <begin position="544"/>
        <end position="567"/>
    </location>
</feature>
<dbReference type="Pfam" id="PF00753">
    <property type="entry name" value="Lactamase_B"/>
    <property type="match status" value="1"/>
</dbReference>
<keyword evidence="3 6" id="KW-0812">Transmembrane</keyword>
<keyword evidence="10" id="KW-1185">Reference proteome</keyword>
<feature type="domain" description="ComEC/Rec2-related protein" evidence="8">
    <location>
        <begin position="269"/>
        <end position="531"/>
    </location>
</feature>
<dbReference type="SUPFAM" id="SSF56281">
    <property type="entry name" value="Metallo-hydrolase/oxidoreductase"/>
    <property type="match status" value="1"/>
</dbReference>
<dbReference type="InterPro" id="IPR036866">
    <property type="entry name" value="RibonucZ/Hydroxyglut_hydro"/>
</dbReference>
<reference evidence="9 10" key="1">
    <citation type="submission" date="2020-08" db="EMBL/GenBank/DDBJ databases">
        <title>Sequencing the genomes of 1000 actinobacteria strains.</title>
        <authorList>
            <person name="Klenk H.-P."/>
        </authorList>
    </citation>
    <scope>NUCLEOTIDE SEQUENCE [LARGE SCALE GENOMIC DNA]</scope>
    <source>
        <strain evidence="9 10">DSM 22826</strain>
    </source>
</reference>
<dbReference type="EMBL" id="JACHVS010000002">
    <property type="protein sequence ID" value="MBB2997166.1"/>
    <property type="molecule type" value="Genomic_DNA"/>
</dbReference>
<evidence type="ECO:0000256" key="6">
    <source>
        <dbReference type="SAM" id="Phobius"/>
    </source>
</evidence>
<dbReference type="Gene3D" id="3.60.15.10">
    <property type="entry name" value="Ribonuclease Z/Hydroxyacylglutathione hydrolase-like"/>
    <property type="match status" value="1"/>
</dbReference>
<dbReference type="Pfam" id="PF03772">
    <property type="entry name" value="Competence"/>
    <property type="match status" value="1"/>
</dbReference>
<evidence type="ECO:0000256" key="2">
    <source>
        <dbReference type="ARBA" id="ARBA00022475"/>
    </source>
</evidence>
<evidence type="ECO:0000256" key="3">
    <source>
        <dbReference type="ARBA" id="ARBA00022692"/>
    </source>
</evidence>
<dbReference type="InterPro" id="IPR035681">
    <property type="entry name" value="ComA-like_MBL"/>
</dbReference>
<dbReference type="InterPro" id="IPR052159">
    <property type="entry name" value="Competence_DNA_uptake"/>
</dbReference>
<dbReference type="Proteomes" id="UP000523000">
    <property type="component" value="Unassembled WGS sequence"/>
</dbReference>
<feature type="transmembrane region" description="Helical" evidence="6">
    <location>
        <begin position="321"/>
        <end position="339"/>
    </location>
</feature>
<comment type="subcellular location">
    <subcellularLocation>
        <location evidence="1">Cell membrane</location>
        <topology evidence="1">Multi-pass membrane protein</topology>
    </subcellularLocation>
</comment>
<feature type="transmembrane region" description="Helical" evidence="6">
    <location>
        <begin position="387"/>
        <end position="406"/>
    </location>
</feature>
<protein>
    <submittedName>
        <fullName evidence="9">Competence protein ComEC</fullName>
    </submittedName>
</protein>
<evidence type="ECO:0000259" key="8">
    <source>
        <dbReference type="Pfam" id="PF03772"/>
    </source>
</evidence>
<feature type="transmembrane region" description="Helical" evidence="6">
    <location>
        <begin position="418"/>
        <end position="440"/>
    </location>
</feature>
<dbReference type="PANTHER" id="PTHR30619">
    <property type="entry name" value="DNA INTERNALIZATION/COMPETENCE PROTEIN COMEC/REC2"/>
    <property type="match status" value="1"/>
</dbReference>
<dbReference type="CDD" id="cd07731">
    <property type="entry name" value="ComA-like_MBL-fold"/>
    <property type="match status" value="1"/>
</dbReference>
<dbReference type="RefSeq" id="WP_221184687.1">
    <property type="nucleotide sequence ID" value="NZ_BAABGK010000040.1"/>
</dbReference>
<evidence type="ECO:0000313" key="10">
    <source>
        <dbReference type="Proteomes" id="UP000523000"/>
    </source>
</evidence>
<feature type="transmembrane region" description="Helical" evidence="6">
    <location>
        <begin position="88"/>
        <end position="111"/>
    </location>
</feature>
<evidence type="ECO:0000256" key="1">
    <source>
        <dbReference type="ARBA" id="ARBA00004651"/>
    </source>
</evidence>
<dbReference type="GO" id="GO:0005886">
    <property type="term" value="C:plasma membrane"/>
    <property type="evidence" value="ECO:0007669"/>
    <property type="project" value="UniProtKB-SubCell"/>
</dbReference>
<evidence type="ECO:0000313" key="9">
    <source>
        <dbReference type="EMBL" id="MBB2997166.1"/>
    </source>
</evidence>
<feature type="domain" description="Metallo-beta-lactamase" evidence="7">
    <location>
        <begin position="580"/>
        <end position="641"/>
    </location>
</feature>
<dbReference type="InterPro" id="IPR001279">
    <property type="entry name" value="Metallo-B-lactamas"/>
</dbReference>
<sequence length="827" mass="84576">MNLHTRAAKRFRPWIMPEPVPGDEVDHVRIDLRAAWALAGAWWAALGLIGLGRSEQIVASLAALTASSLIAFRISWHPAPLAGRPGWGAALVSSIGLALAGAALVGCSLVINHPPAQEQLLASAAGQKSTIRVQLLLLEPPRPMALGQGFGEDRTRAPGLLAAARVQAVMVGGLWEPSDARVNLTWQPTAGAGTASPGEAGEIKRVLVRVSPADRGDRAGWWLRAKTPPEDIGRVAGNGITQAAGSLRRGFVERGAVLPQPARALLPGMVMGDRSGQDEELTMAMKTAGLAHLTAVSGANCVMICGAVVWLVRLARANRTLSWLAGLGALAGFVVLVGPEPSVLRAAVMGAIASASLYAGRGAHALPALAWAMTLLLAYDPWLAGDYAFQLSGLATAGIVLMGRPLSVRLRAHLPAWLADGVAIATAAQLACLPVVLMLGGGFPLYAVPANILVALLIPWITVAGTTALLFGGVLPALAMPLTWASGLPAGLVGLLGSWIAGLPGASRPWPPGPAGPITAWVLCALMLISMLGPRAEGARGAHLVRLAPVLAAGLLAGTLFPLGLLFPVRTGAWVVAACDVGQGDAIVVNSGSGHGVLIDAGPDPDAIDYCLLGLGVGVLDAVFITHLHADHTDGLPGALSGRTTGALYYSTAKAGATPRGHPDADLLAPGATGRAGPVSWEVLGPVGKAAPDAENEASLVIRFTIAGTGAGERQLTLLETGDLEEAAMARVLETGAIGPVDILKVSHHGAANGGVGVIDAGSPSVALISVGSGNTYGHPHQRITEALAQRGVPSYRTDTAGTILVSRDGSDLRVTGWKGWQQGPGR</sequence>
<feature type="transmembrane region" description="Helical" evidence="6">
    <location>
        <begin position="482"/>
        <end position="502"/>
    </location>
</feature>
<feature type="transmembrane region" description="Helical" evidence="6">
    <location>
        <begin position="452"/>
        <end position="475"/>
    </location>
</feature>
<feature type="transmembrane region" description="Helical" evidence="6">
    <location>
        <begin position="58"/>
        <end position="76"/>
    </location>
</feature>
<keyword evidence="5 6" id="KW-0472">Membrane</keyword>
<keyword evidence="4 6" id="KW-1133">Transmembrane helix</keyword>
<proteinExistence type="predicted"/>
<dbReference type="AlphaFoldDB" id="A0A839QT70"/>
<keyword evidence="2" id="KW-1003">Cell membrane</keyword>
<name>A0A839QT70_9MICC</name>
<feature type="transmembrane region" description="Helical" evidence="6">
    <location>
        <begin position="290"/>
        <end position="315"/>
    </location>
</feature>
<gene>
    <name evidence="9" type="ORF">E9229_003413</name>
</gene>
<accession>A0A839QT70</accession>
<dbReference type="InterPro" id="IPR004477">
    <property type="entry name" value="ComEC_N"/>
</dbReference>